<dbReference type="PATRIC" id="fig|882211.3.peg.268"/>
<keyword evidence="2" id="KW-1185">Reference proteome</keyword>
<protein>
    <submittedName>
        <fullName evidence="1">Uncharacterized protein</fullName>
    </submittedName>
</protein>
<dbReference type="RefSeq" id="WP_048358223.1">
    <property type="nucleotide sequence ID" value="NZ_FNUD01000002.1"/>
</dbReference>
<comment type="caution">
    <text evidence="1">The sequence shown here is derived from an EMBL/GenBank/DDBJ whole genome shotgun (WGS) entry which is preliminary data.</text>
</comment>
<accession>A0A0J6GGF3</accession>
<dbReference type="Gene3D" id="2.160.20.10">
    <property type="entry name" value="Single-stranded right-handed beta-helix, Pectin lyase-like"/>
    <property type="match status" value="1"/>
</dbReference>
<evidence type="ECO:0000313" key="2">
    <source>
        <dbReference type="Proteomes" id="UP000183613"/>
    </source>
</evidence>
<dbReference type="AlphaFoldDB" id="A0A0J6GGF3"/>
<name>A0A0J6GGF3_PSEDM</name>
<evidence type="ECO:0000313" key="1">
    <source>
        <dbReference type="EMBL" id="SEE91415.1"/>
    </source>
</evidence>
<dbReference type="Proteomes" id="UP000183613">
    <property type="component" value="Unassembled WGS sequence"/>
</dbReference>
<reference evidence="1" key="1">
    <citation type="submission" date="2016-10" db="EMBL/GenBank/DDBJ databases">
        <authorList>
            <person name="Varghese N."/>
            <person name="Submissions S."/>
        </authorList>
    </citation>
    <scope>NUCLEOTIDE SEQUENCE [LARGE SCALE GENOMIC DNA]</scope>
    <source>
        <strain evidence="1">LMG 25555</strain>
    </source>
</reference>
<organism evidence="1 2">
    <name type="scientific">Pseudomonas deceptionensis</name>
    <dbReference type="NCBI Taxonomy" id="882211"/>
    <lineage>
        <taxon>Bacteria</taxon>
        <taxon>Pseudomonadati</taxon>
        <taxon>Pseudomonadota</taxon>
        <taxon>Gammaproteobacteria</taxon>
        <taxon>Pseudomonadales</taxon>
        <taxon>Pseudomonadaceae</taxon>
        <taxon>Pseudomonas</taxon>
    </lineage>
</organism>
<proteinExistence type="predicted"/>
<dbReference type="SUPFAM" id="SSF51126">
    <property type="entry name" value="Pectin lyase-like"/>
    <property type="match status" value="1"/>
</dbReference>
<dbReference type="EMBL" id="FNUD01000002">
    <property type="protein sequence ID" value="SEE91415.1"/>
    <property type="molecule type" value="Genomic_DNA"/>
</dbReference>
<dbReference type="InterPro" id="IPR012334">
    <property type="entry name" value="Pectin_lyas_fold"/>
</dbReference>
<dbReference type="InterPro" id="IPR011050">
    <property type="entry name" value="Pectin_lyase_fold/virulence"/>
</dbReference>
<gene>
    <name evidence="1" type="ORF">SAMN04489800_2798</name>
</gene>
<sequence>MAYNTGNPIGSTSPKDLSDNARNLDLLLLGDDPSYPDRKGVPRKSWKGMEAEYVADRLRRATEFHTAQTEREAQFKAFLDASGYEAPVPYAPGLILERATQTVGYLGNEYRVKSQFLPLLTTNWVGDESKLKLVGDDSLRQDMANFTDPAKGAAILGRGVVSIASIADLLTATHKESLTYRVASYHGGWAVAVPYVGPLGGGDFNFLAGSTIPADDGIVFEVPGGRVVRMGHTSTVKPEWYGALGDGVQDDTDALRLACRSEGQYVADYGYTFRKEGGRRIKGRPGGNYRITRPVYLRKGDWFQGGGYTATRIFSNQSGIGQLIYVGWGLVDGVLVRDPGGLIPKVTDLCLAETVGGVSAIFLDSISGWDVRDCWFFADVGVRTKGITNDGFMLNCVADNGSGHLAIFEGTGDGYHTGQSTTVDNCGAFKTRYGGIKLDGVSDVTIKGGHFNFIPFYGLYTGTVKKNSRIKAIGVNFKGTIDGVGMDVTQQHIRVTAPTAGFAIIDCGLAYSRNADIQANYPVQVRGGRSENAAIDSIVCLGGRSTIKGTEFADTGRHPVRSTVRIDVEGLEMENPLSIGVPADIFARGAIYLSGSGSKSTVRNCHRYDDKGPAVSTNGLNGIRSSGNTSEGDVDVLHYTGNGVNYSVNERAENPVGLWRNVELLRGGYTRWIDSSGRFRIKNGDPTSETDGTVVGA</sequence>
<dbReference type="OrthoDB" id="7033777at2"/>